<dbReference type="EMBL" id="CZBY01000003">
    <property type="protein sequence ID" value="CUQ82544.1"/>
    <property type="molecule type" value="Genomic_DNA"/>
</dbReference>
<dbReference type="InterPro" id="IPR050639">
    <property type="entry name" value="SSR_resolvase"/>
</dbReference>
<dbReference type="Gene3D" id="3.90.1750.20">
    <property type="entry name" value="Putative Large Serine Recombinase, Chain B, Domain 2"/>
    <property type="match status" value="1"/>
</dbReference>
<name>A0A174Z565_9FIRM</name>
<dbReference type="Proteomes" id="UP000095662">
    <property type="component" value="Unassembled WGS sequence"/>
</dbReference>
<dbReference type="Pfam" id="PF07508">
    <property type="entry name" value="Recombinase"/>
    <property type="match status" value="1"/>
</dbReference>
<evidence type="ECO:0000313" key="2">
    <source>
        <dbReference type="EMBL" id="CUQ82544.1"/>
    </source>
</evidence>
<dbReference type="OrthoDB" id="2188903at2"/>
<reference evidence="2 3" key="1">
    <citation type="submission" date="2015-09" db="EMBL/GenBank/DDBJ databases">
        <authorList>
            <consortium name="Pathogen Informatics"/>
        </authorList>
    </citation>
    <scope>NUCLEOTIDE SEQUENCE [LARGE SCALE GENOMIC DNA]</scope>
    <source>
        <strain evidence="2 3">2789STDY5834928</strain>
    </source>
</reference>
<dbReference type="GO" id="GO:0000150">
    <property type="term" value="F:DNA strand exchange activity"/>
    <property type="evidence" value="ECO:0007669"/>
    <property type="project" value="InterPro"/>
</dbReference>
<gene>
    <name evidence="2" type="ORF">ERS852540_00507</name>
</gene>
<evidence type="ECO:0000259" key="1">
    <source>
        <dbReference type="PROSITE" id="PS51737"/>
    </source>
</evidence>
<organism evidence="2 3">
    <name type="scientific">[Eubacterium] siraeum</name>
    <dbReference type="NCBI Taxonomy" id="39492"/>
    <lineage>
        <taxon>Bacteria</taxon>
        <taxon>Bacillati</taxon>
        <taxon>Bacillota</taxon>
        <taxon>Clostridia</taxon>
        <taxon>Eubacteriales</taxon>
        <taxon>Oscillospiraceae</taxon>
        <taxon>Oscillospiraceae incertae sedis</taxon>
    </lineage>
</organism>
<sequence length="280" mass="32061">MKKKRYLPFGYQMNEGNIIPDILESSAVQSIFENYRNGASLQMLAKQMQQSGLKYRENAVWNKAMIARILDCEKYISEEFPAILPSDLFLQVQRLRKDRAQIYGGSLNPALRGIRDLICCQTCGQKLVRINHRDNVYIIWKCPSCNTETRYLPDIELMSSVLSAINRAIEDPQKVMNFKKNANCLSVQAVRLENEIYRELGNPKSNSKRLLEIIKQCAQEKYKACHANGDSEETECLIAELKKLQPMEHFQSQILRKFICKILITPAGAVTIQLKNGAII</sequence>
<dbReference type="STRING" id="39492.ERS852540_00507"/>
<dbReference type="PANTHER" id="PTHR30461">
    <property type="entry name" value="DNA-INVERTASE FROM LAMBDOID PROPHAGE"/>
    <property type="match status" value="1"/>
</dbReference>
<dbReference type="InterPro" id="IPR038109">
    <property type="entry name" value="DNA_bind_recomb_sf"/>
</dbReference>
<evidence type="ECO:0000313" key="3">
    <source>
        <dbReference type="Proteomes" id="UP000095662"/>
    </source>
</evidence>
<accession>A0A174Z565</accession>
<dbReference type="GO" id="GO:0003677">
    <property type="term" value="F:DNA binding"/>
    <property type="evidence" value="ECO:0007669"/>
    <property type="project" value="InterPro"/>
</dbReference>
<dbReference type="PROSITE" id="PS51737">
    <property type="entry name" value="RECOMBINASE_DNA_BIND"/>
    <property type="match status" value="1"/>
</dbReference>
<dbReference type="AlphaFoldDB" id="A0A174Z565"/>
<proteinExistence type="predicted"/>
<dbReference type="InterPro" id="IPR011109">
    <property type="entry name" value="DNA_bind_recombinase_dom"/>
</dbReference>
<dbReference type="PANTHER" id="PTHR30461:SF24">
    <property type="entry name" value="SITE-SPECIFIC INTEGRASE_RESOLVASE-RELATED"/>
    <property type="match status" value="1"/>
</dbReference>
<protein>
    <submittedName>
        <fullName evidence="2">Recombinase</fullName>
    </submittedName>
</protein>
<feature type="domain" description="Recombinase" evidence="1">
    <location>
        <begin position="8"/>
        <end position="102"/>
    </location>
</feature>